<keyword evidence="1" id="KW-0805">Transcription regulation</keyword>
<feature type="domain" description="HTH araC/xylS-type" evidence="4">
    <location>
        <begin position="219"/>
        <end position="317"/>
    </location>
</feature>
<dbReference type="EMBL" id="SODV01000002">
    <property type="protein sequence ID" value="TDW96970.1"/>
    <property type="molecule type" value="Genomic_DNA"/>
</dbReference>
<dbReference type="PANTHER" id="PTHR43280:SF32">
    <property type="entry name" value="TRANSCRIPTIONAL REGULATORY PROTEIN"/>
    <property type="match status" value="1"/>
</dbReference>
<dbReference type="InterPro" id="IPR009057">
    <property type="entry name" value="Homeodomain-like_sf"/>
</dbReference>
<evidence type="ECO:0000259" key="4">
    <source>
        <dbReference type="PROSITE" id="PS01124"/>
    </source>
</evidence>
<dbReference type="Proteomes" id="UP000294498">
    <property type="component" value="Unassembled WGS sequence"/>
</dbReference>
<evidence type="ECO:0000256" key="3">
    <source>
        <dbReference type="ARBA" id="ARBA00023163"/>
    </source>
</evidence>
<dbReference type="InterPro" id="IPR037923">
    <property type="entry name" value="HTH-like"/>
</dbReference>
<dbReference type="GO" id="GO:0043565">
    <property type="term" value="F:sequence-specific DNA binding"/>
    <property type="evidence" value="ECO:0007669"/>
    <property type="project" value="InterPro"/>
</dbReference>
<protein>
    <submittedName>
        <fullName evidence="5">AraC-like DNA-binding protein</fullName>
    </submittedName>
</protein>
<organism evidence="5 6">
    <name type="scientific">Dinghuibacter silviterrae</name>
    <dbReference type="NCBI Taxonomy" id="1539049"/>
    <lineage>
        <taxon>Bacteria</taxon>
        <taxon>Pseudomonadati</taxon>
        <taxon>Bacteroidota</taxon>
        <taxon>Chitinophagia</taxon>
        <taxon>Chitinophagales</taxon>
        <taxon>Chitinophagaceae</taxon>
        <taxon>Dinghuibacter</taxon>
    </lineage>
</organism>
<dbReference type="AlphaFoldDB" id="A0A4R8DIZ4"/>
<keyword evidence="3" id="KW-0804">Transcription</keyword>
<keyword evidence="2 5" id="KW-0238">DNA-binding</keyword>
<evidence type="ECO:0000313" key="5">
    <source>
        <dbReference type="EMBL" id="TDW96970.1"/>
    </source>
</evidence>
<name>A0A4R8DIZ4_9BACT</name>
<dbReference type="PRINTS" id="PR00032">
    <property type="entry name" value="HTHARAC"/>
</dbReference>
<evidence type="ECO:0000313" key="6">
    <source>
        <dbReference type="Proteomes" id="UP000294498"/>
    </source>
</evidence>
<dbReference type="PROSITE" id="PS01124">
    <property type="entry name" value="HTH_ARAC_FAMILY_2"/>
    <property type="match status" value="1"/>
</dbReference>
<dbReference type="InterPro" id="IPR018060">
    <property type="entry name" value="HTH_AraC"/>
</dbReference>
<dbReference type="InterPro" id="IPR020449">
    <property type="entry name" value="Tscrpt_reg_AraC-type_HTH"/>
</dbReference>
<dbReference type="Pfam" id="PF12833">
    <property type="entry name" value="HTH_18"/>
    <property type="match status" value="1"/>
</dbReference>
<dbReference type="SUPFAM" id="SSF51215">
    <property type="entry name" value="Regulatory protein AraC"/>
    <property type="match status" value="1"/>
</dbReference>
<keyword evidence="6" id="KW-1185">Reference proteome</keyword>
<reference evidence="5 6" key="1">
    <citation type="submission" date="2019-03" db="EMBL/GenBank/DDBJ databases">
        <title>Genomic Encyclopedia of Type Strains, Phase IV (KMG-IV): sequencing the most valuable type-strain genomes for metagenomic binning, comparative biology and taxonomic classification.</title>
        <authorList>
            <person name="Goeker M."/>
        </authorList>
    </citation>
    <scope>NUCLEOTIDE SEQUENCE [LARGE SCALE GENOMIC DNA]</scope>
    <source>
        <strain evidence="5 6">DSM 100059</strain>
    </source>
</reference>
<dbReference type="GO" id="GO:0003700">
    <property type="term" value="F:DNA-binding transcription factor activity"/>
    <property type="evidence" value="ECO:0007669"/>
    <property type="project" value="InterPro"/>
</dbReference>
<dbReference type="Gene3D" id="1.10.10.60">
    <property type="entry name" value="Homeodomain-like"/>
    <property type="match status" value="1"/>
</dbReference>
<dbReference type="OrthoDB" id="2585681at2"/>
<dbReference type="SMART" id="SM00342">
    <property type="entry name" value="HTH_ARAC"/>
    <property type="match status" value="1"/>
</dbReference>
<comment type="caution">
    <text evidence="5">The sequence shown here is derived from an EMBL/GenBank/DDBJ whole genome shotgun (WGS) entry which is preliminary data.</text>
</comment>
<evidence type="ECO:0000256" key="2">
    <source>
        <dbReference type="ARBA" id="ARBA00023125"/>
    </source>
</evidence>
<evidence type="ECO:0000256" key="1">
    <source>
        <dbReference type="ARBA" id="ARBA00023015"/>
    </source>
</evidence>
<sequence length="319" mass="36918">MRSGLFVHCIMSLTKPLSDSDILDRYKEVFQRFAKDGVIDMDKRLKYKFSYSVHRLEDVVRKMNGIVPPNRQSVYYITFFKKGTAQKNIGMFHFPIGSNTLMLIPQRVIHSTVYQSLRCSGYLINFNIDFFLNNAFPKKHVIDKKVFKSSLRPYLTVSAGQRKKLEAIFEYILRENASGHLEKNQMIALKILELLILCDRFFTDAEAIGKESIYHPTIEKFNELLDQHASKERTVRFYADALNVHPAHLNFLVKKYNGMNAKKTIDNRVFMEAQSLLATTSWSVKEIAHQLGFSDANYFSAFFQKMAGMSTTAYRAKAR</sequence>
<dbReference type="SUPFAM" id="SSF46689">
    <property type="entry name" value="Homeodomain-like"/>
    <property type="match status" value="1"/>
</dbReference>
<accession>A0A4R8DIZ4</accession>
<gene>
    <name evidence="5" type="ORF">EDB95_4806</name>
</gene>
<dbReference type="PANTHER" id="PTHR43280">
    <property type="entry name" value="ARAC-FAMILY TRANSCRIPTIONAL REGULATOR"/>
    <property type="match status" value="1"/>
</dbReference>
<proteinExistence type="predicted"/>